<dbReference type="Proteomes" id="UP001148737">
    <property type="component" value="Unassembled WGS sequence"/>
</dbReference>
<comment type="caution">
    <text evidence="1">The sequence shown here is derived from an EMBL/GenBank/DDBJ whole genome shotgun (WGS) entry which is preliminary data.</text>
</comment>
<reference evidence="1" key="1">
    <citation type="submission" date="2022-07" db="EMBL/GenBank/DDBJ databases">
        <title>Genome Sequence of Lecanicillium saksenae.</title>
        <authorList>
            <person name="Buettner E."/>
        </authorList>
    </citation>
    <scope>NUCLEOTIDE SEQUENCE</scope>
    <source>
        <strain evidence="1">VT-O1</strain>
    </source>
</reference>
<name>A0ACC1R5L2_9HYPO</name>
<gene>
    <name evidence="1" type="ORF">NLG97_g1299</name>
</gene>
<sequence>MHYMALLAASHAALAVGSVISPKTTRDIDNTQPFGQNQIRSFRTEYLGVQLSKNSCNARDLGFAGHIQGKWLGVYGDNIGCAPGVHDPDKSDGQIHNFVRDSVAALTDNPLLVEDLNLDSRGYPQQFTPWISWWGETAQTGFGGTSVVETDWDTATGAVYYLINQNEDYAHAGVGKVQIQNGSLRMIERLGTNGWWWDTNKTAKWGDISAYRDERGEYIYLLANPPQGQQGSAGQYVYQARVKATEAFDLNKYQYWWGRQKGWRSQLLDTFNPETAVMWGVGQGSMVYSNFYNCYFYVHTFFTGSILIRTAPSPEGPWSADVEVYKTTPINNGFVYAGVVYPYLDISSKTLTIAFTNNNHIEVIKTTFS</sequence>
<dbReference type="EMBL" id="JANAKD010000063">
    <property type="protein sequence ID" value="KAJ3498229.1"/>
    <property type="molecule type" value="Genomic_DNA"/>
</dbReference>
<accession>A0ACC1R5L2</accession>
<organism evidence="1 2">
    <name type="scientific">Lecanicillium saksenae</name>
    <dbReference type="NCBI Taxonomy" id="468837"/>
    <lineage>
        <taxon>Eukaryota</taxon>
        <taxon>Fungi</taxon>
        <taxon>Dikarya</taxon>
        <taxon>Ascomycota</taxon>
        <taxon>Pezizomycotina</taxon>
        <taxon>Sordariomycetes</taxon>
        <taxon>Hypocreomycetidae</taxon>
        <taxon>Hypocreales</taxon>
        <taxon>Cordycipitaceae</taxon>
        <taxon>Lecanicillium</taxon>
    </lineage>
</organism>
<evidence type="ECO:0000313" key="1">
    <source>
        <dbReference type="EMBL" id="KAJ3498229.1"/>
    </source>
</evidence>
<protein>
    <submittedName>
        <fullName evidence="1">Uncharacterized protein</fullName>
    </submittedName>
</protein>
<proteinExistence type="predicted"/>
<evidence type="ECO:0000313" key="2">
    <source>
        <dbReference type="Proteomes" id="UP001148737"/>
    </source>
</evidence>
<keyword evidence="2" id="KW-1185">Reference proteome</keyword>